<keyword evidence="1" id="KW-1133">Transmembrane helix</keyword>
<evidence type="ECO:0000313" key="2">
    <source>
        <dbReference type="EMBL" id="GEK58270.1"/>
    </source>
</evidence>
<comment type="caution">
    <text evidence="2">The sequence shown here is derived from an EMBL/GenBank/DDBJ whole genome shotgun (WGS) entry which is preliminary data.</text>
</comment>
<evidence type="ECO:0000256" key="1">
    <source>
        <dbReference type="SAM" id="Phobius"/>
    </source>
</evidence>
<evidence type="ECO:0000313" key="3">
    <source>
        <dbReference type="Proteomes" id="UP000321051"/>
    </source>
</evidence>
<keyword evidence="1" id="KW-0812">Transmembrane</keyword>
<dbReference type="RefSeq" id="WP_079476370.1">
    <property type="nucleotide sequence ID" value="NZ_BJUN01000005.1"/>
</dbReference>
<keyword evidence="3" id="KW-1185">Reference proteome</keyword>
<keyword evidence="1" id="KW-0472">Membrane</keyword>
<name>A0A510Y4K6_MARHA</name>
<dbReference type="Proteomes" id="UP000321051">
    <property type="component" value="Unassembled WGS sequence"/>
</dbReference>
<feature type="transmembrane region" description="Helical" evidence="1">
    <location>
        <begin position="6"/>
        <end position="29"/>
    </location>
</feature>
<feature type="transmembrane region" description="Helical" evidence="1">
    <location>
        <begin position="36"/>
        <end position="59"/>
    </location>
</feature>
<dbReference type="OrthoDB" id="9930486at2"/>
<feature type="transmembrane region" description="Helical" evidence="1">
    <location>
        <begin position="71"/>
        <end position="92"/>
    </location>
</feature>
<sequence>MTAFTEGITILLLLCLPLALVSFALYAVLEPKSWKMHALLTIGYILITGAVSLVSAAVASWRGGAFEAGEVVYTFTTITVCMIVGLGGYYLFRPYL</sequence>
<organism evidence="2 3">
    <name type="scientific">Marinococcus halophilus</name>
    <dbReference type="NCBI Taxonomy" id="1371"/>
    <lineage>
        <taxon>Bacteria</taxon>
        <taxon>Bacillati</taxon>
        <taxon>Bacillota</taxon>
        <taxon>Bacilli</taxon>
        <taxon>Bacillales</taxon>
        <taxon>Bacillaceae</taxon>
        <taxon>Marinococcus</taxon>
    </lineage>
</organism>
<protein>
    <submittedName>
        <fullName evidence="2">Uncharacterized protein</fullName>
    </submittedName>
</protein>
<reference evidence="2 3" key="1">
    <citation type="submission" date="2019-07" db="EMBL/GenBank/DDBJ databases">
        <title>Whole genome shotgun sequence of Marinococcus halophilus NBRC 102359.</title>
        <authorList>
            <person name="Hosoyama A."/>
            <person name="Uohara A."/>
            <person name="Ohji S."/>
            <person name="Ichikawa N."/>
        </authorList>
    </citation>
    <scope>NUCLEOTIDE SEQUENCE [LARGE SCALE GENOMIC DNA]</scope>
    <source>
        <strain evidence="2 3">NBRC 102359</strain>
    </source>
</reference>
<dbReference type="AlphaFoldDB" id="A0A510Y4K6"/>
<dbReference type="EMBL" id="BJUN01000005">
    <property type="protein sequence ID" value="GEK58270.1"/>
    <property type="molecule type" value="Genomic_DNA"/>
</dbReference>
<accession>A0A510Y4K6</accession>
<proteinExistence type="predicted"/>
<gene>
    <name evidence="2" type="ORF">MHA01_11750</name>
</gene>